<dbReference type="Proteomes" id="UP000287615">
    <property type="component" value="Unassembled WGS sequence"/>
</dbReference>
<dbReference type="AlphaFoldDB" id="A0A3S3RX80"/>
<protein>
    <submittedName>
        <fullName evidence="1">Uncharacterized protein</fullName>
    </submittedName>
</protein>
<dbReference type="EMBL" id="MTKR01000027">
    <property type="protein sequence ID" value="RWX50745.1"/>
    <property type="molecule type" value="Genomic_DNA"/>
</dbReference>
<dbReference type="Proteomes" id="UP000288892">
    <property type="component" value="Unassembled WGS sequence"/>
</dbReference>
<comment type="caution">
    <text evidence="1">The sequence shown here is derived from an EMBL/GenBank/DDBJ whole genome shotgun (WGS) entry which is preliminary data.</text>
</comment>
<sequence>MSDKDISLDIETKIAHVDNEPHVQCDILLKYQDDYLDPDENLEVSKNIQRIVSEKYWNILCGFLSNYKPVVRVSGIHFNILEFLDLYSHTQNYANNIICHYHQWKVIDEDAVDEEKFALIECRDSLLLKNIFEKYWFTIGAEWQTEIFLLKDECVAQIEPWSRKTDNEQKFKELLDICVFLFDNMHNGFHCKVTSNKENESSLKNRIRQ</sequence>
<reference evidence="3 4" key="1">
    <citation type="submission" date="2017-01" db="EMBL/GenBank/DDBJ databases">
        <title>The cable genome- insights into the physiology and evolution of filamentous bacteria capable of sulfide oxidation via long distance electron transfer.</title>
        <authorList>
            <person name="Schreiber L."/>
            <person name="Bjerg J.T."/>
            <person name="Boggild A."/>
            <person name="Van De Vossenberg J."/>
            <person name="Meysman F."/>
            <person name="Nielsen L.P."/>
            <person name="Schramm A."/>
            <person name="Kjeldsen K.U."/>
        </authorList>
    </citation>
    <scope>NUCLEOTIDE SEQUENCE [LARGE SCALE GENOMIC DNA]</scope>
    <source>
        <strain evidence="1">A3</strain>
        <strain evidence="2">A5</strain>
    </source>
</reference>
<evidence type="ECO:0000313" key="4">
    <source>
        <dbReference type="Proteomes" id="UP000288892"/>
    </source>
</evidence>
<dbReference type="EMBL" id="MTKS01000049">
    <property type="protein sequence ID" value="RWX52025.1"/>
    <property type="molecule type" value="Genomic_DNA"/>
</dbReference>
<evidence type="ECO:0000313" key="3">
    <source>
        <dbReference type="Proteomes" id="UP000287615"/>
    </source>
</evidence>
<gene>
    <name evidence="1" type="ORF">VU00_10272</name>
    <name evidence="2" type="ORF">VU01_10494</name>
</gene>
<evidence type="ECO:0000313" key="2">
    <source>
        <dbReference type="EMBL" id="RWX52025.1"/>
    </source>
</evidence>
<organism evidence="1 3">
    <name type="scientific">Candidatus Electrothrix marina</name>
    <dbReference type="NCBI Taxonomy" id="1859130"/>
    <lineage>
        <taxon>Bacteria</taxon>
        <taxon>Pseudomonadati</taxon>
        <taxon>Thermodesulfobacteriota</taxon>
        <taxon>Desulfobulbia</taxon>
        <taxon>Desulfobulbales</taxon>
        <taxon>Desulfobulbaceae</taxon>
        <taxon>Candidatus Electrothrix</taxon>
    </lineage>
</organism>
<name>A0A3S3RX80_9BACT</name>
<evidence type="ECO:0000313" key="1">
    <source>
        <dbReference type="EMBL" id="RWX50745.1"/>
    </source>
</evidence>
<proteinExistence type="predicted"/>
<accession>A0A3S3RX80</accession>
<keyword evidence="4" id="KW-1185">Reference proteome</keyword>